<dbReference type="InterPro" id="IPR037187">
    <property type="entry name" value="DnaK_N"/>
</dbReference>
<evidence type="ECO:0000256" key="3">
    <source>
        <dbReference type="ARBA" id="ARBA00022833"/>
    </source>
</evidence>
<dbReference type="RefSeq" id="WP_040037858.1">
    <property type="nucleotide sequence ID" value="NZ_JWIQ02000089.1"/>
</dbReference>
<dbReference type="SUPFAM" id="SSF109635">
    <property type="entry name" value="DnaK suppressor protein DksA, alpha-hairpin domain"/>
    <property type="match status" value="1"/>
</dbReference>
<evidence type="ECO:0000256" key="2">
    <source>
        <dbReference type="ARBA" id="ARBA00022771"/>
    </source>
</evidence>
<dbReference type="EMBL" id="JWIR02000015">
    <property type="protein sequence ID" value="KKB42063.1"/>
    <property type="molecule type" value="Genomic_DNA"/>
</dbReference>
<dbReference type="PANTHER" id="PTHR33823">
    <property type="entry name" value="RNA POLYMERASE-BINDING TRANSCRIPTION FACTOR DKSA-RELATED"/>
    <property type="match status" value="1"/>
</dbReference>
<dbReference type="InterPro" id="IPR014240">
    <property type="entry name" value="YteA"/>
</dbReference>
<protein>
    <submittedName>
        <fullName evidence="8">DNA binding protein, DksA/TraR family</fullName>
    </submittedName>
</protein>
<dbReference type="STRING" id="1221996.QY95_00412"/>
<evidence type="ECO:0000256" key="1">
    <source>
        <dbReference type="ARBA" id="ARBA00022723"/>
    </source>
</evidence>
<dbReference type="Proteomes" id="UP000031563">
    <property type="component" value="Unassembled WGS sequence"/>
</dbReference>
<organism evidence="8 9">
    <name type="scientific">Bacillus thermotolerans</name>
    <name type="common">Quasibacillus thermotolerans</name>
    <dbReference type="NCBI Taxonomy" id="1221996"/>
    <lineage>
        <taxon>Bacteria</taxon>
        <taxon>Bacillati</taxon>
        <taxon>Bacillota</taxon>
        <taxon>Bacilli</taxon>
        <taxon>Bacillales</taxon>
        <taxon>Bacillaceae</taxon>
        <taxon>Bacillus</taxon>
    </lineage>
</organism>
<dbReference type="PANTHER" id="PTHR33823:SF4">
    <property type="entry name" value="GENERAL STRESS PROTEIN 16O"/>
    <property type="match status" value="1"/>
</dbReference>
<name>A0A0F5I9G8_BACTR</name>
<comment type="caution">
    <text evidence="8">The sequence shown here is derived from an EMBL/GenBank/DDBJ whole genome shotgun (WGS) entry which is preliminary data.</text>
</comment>
<keyword evidence="3" id="KW-0862">Zinc</keyword>
<feature type="compositionally biased region" description="Basic and acidic residues" evidence="6">
    <location>
        <begin position="210"/>
        <end position="219"/>
    </location>
</feature>
<sequence>MLTNEQIQSLKEELLTQKEQYLRRDDMEGVSLEESNEREQVGELSNYDNHPADSATELFEREKSLALNDHAEGELEKVEEALQALENGEYGRCKECGKEISYDRLAAVPATLYCAEHADRDPLSEYRPVEENVIHETSRNQLSNTDEEVKDYQDSFQEVASYGTSETPSDFTEDHDSYDQLYEEADEPKDGFTQEYENFIATDIKGENRGFYRSEKEQDYTEELDEENIESPLGDIPYKEKDSYIDDK</sequence>
<keyword evidence="5" id="KW-0175">Coiled coil</keyword>
<gene>
    <name evidence="8" type="ORF">QY95_00412</name>
</gene>
<dbReference type="Gene3D" id="1.20.120.910">
    <property type="entry name" value="DksA, coiled-coil domain"/>
    <property type="match status" value="1"/>
</dbReference>
<proteinExistence type="predicted"/>
<dbReference type="OrthoDB" id="9811543at2"/>
<dbReference type="AlphaFoldDB" id="A0A0F5I9G8"/>
<accession>A0A0F5I9G8</accession>
<dbReference type="InterPro" id="IPR000962">
    <property type="entry name" value="Znf_DskA_TraR"/>
</dbReference>
<feature type="domain" description="Zinc finger DksA/TraR C4-type" evidence="7">
    <location>
        <begin position="88"/>
        <end position="116"/>
    </location>
</feature>
<evidence type="ECO:0000256" key="5">
    <source>
        <dbReference type="SAM" id="Coils"/>
    </source>
</evidence>
<evidence type="ECO:0000313" key="8">
    <source>
        <dbReference type="EMBL" id="KKB42063.1"/>
    </source>
</evidence>
<keyword evidence="2" id="KW-0863">Zinc-finger</keyword>
<feature type="zinc finger region" description="dksA C4-type" evidence="4">
    <location>
        <begin position="93"/>
        <end position="117"/>
    </location>
</feature>
<feature type="region of interest" description="Disordered" evidence="6">
    <location>
        <begin position="210"/>
        <end position="248"/>
    </location>
</feature>
<dbReference type="PROSITE" id="PS51128">
    <property type="entry name" value="ZF_DKSA_2"/>
    <property type="match status" value="1"/>
</dbReference>
<keyword evidence="9" id="KW-1185">Reference proteome</keyword>
<dbReference type="Pfam" id="PF01258">
    <property type="entry name" value="zf-dskA_traR"/>
    <property type="match status" value="1"/>
</dbReference>
<dbReference type="NCBIfam" id="TIGR02890">
    <property type="entry name" value="bacill_yteA"/>
    <property type="match status" value="1"/>
</dbReference>
<evidence type="ECO:0000256" key="4">
    <source>
        <dbReference type="PROSITE-ProRule" id="PRU00510"/>
    </source>
</evidence>
<evidence type="ECO:0000259" key="7">
    <source>
        <dbReference type="Pfam" id="PF01258"/>
    </source>
</evidence>
<evidence type="ECO:0000256" key="6">
    <source>
        <dbReference type="SAM" id="MobiDB-lite"/>
    </source>
</evidence>
<reference evidence="8" key="1">
    <citation type="submission" date="2015-02" db="EMBL/GenBank/DDBJ databases">
        <title>Genome Assembly of Bacillaceae bacterium MTCC 8252.</title>
        <authorList>
            <person name="Verma A."/>
            <person name="Khatri I."/>
            <person name="Mual P."/>
            <person name="Subramanian S."/>
            <person name="Krishnamurthi S."/>
        </authorList>
    </citation>
    <scope>NUCLEOTIDE SEQUENCE [LARGE SCALE GENOMIC DNA]</scope>
    <source>
        <strain evidence="8">MTCC 8252</strain>
    </source>
</reference>
<feature type="region of interest" description="Disordered" evidence="6">
    <location>
        <begin position="25"/>
        <end position="51"/>
    </location>
</feature>
<feature type="compositionally biased region" description="Acidic residues" evidence="6">
    <location>
        <begin position="220"/>
        <end position="229"/>
    </location>
</feature>
<feature type="coiled-coil region" evidence="5">
    <location>
        <begin position="61"/>
        <end position="88"/>
    </location>
</feature>
<dbReference type="SUPFAM" id="SSF57716">
    <property type="entry name" value="Glucocorticoid receptor-like (DNA-binding domain)"/>
    <property type="match status" value="1"/>
</dbReference>
<evidence type="ECO:0000313" key="9">
    <source>
        <dbReference type="Proteomes" id="UP000031563"/>
    </source>
</evidence>
<keyword evidence="1" id="KW-0479">Metal-binding</keyword>
<dbReference type="GO" id="GO:0008270">
    <property type="term" value="F:zinc ion binding"/>
    <property type="evidence" value="ECO:0007669"/>
    <property type="project" value="UniProtKB-KW"/>
</dbReference>
<feature type="compositionally biased region" description="Basic and acidic residues" evidence="6">
    <location>
        <begin position="237"/>
        <end position="248"/>
    </location>
</feature>